<dbReference type="AlphaFoldDB" id="I3TGC7"/>
<dbReference type="KEGG" id="thg:TCELL_1393"/>
<name>I3TGC7_THEC1</name>
<dbReference type="EMBL" id="CP003531">
    <property type="protein sequence ID" value="AFK51815.1"/>
    <property type="molecule type" value="Genomic_DNA"/>
</dbReference>
<evidence type="ECO:0000313" key="1">
    <source>
        <dbReference type="EMBL" id="AFK51815.1"/>
    </source>
</evidence>
<organism evidence="1 2">
    <name type="scientific">Thermogladius calderae (strain DSM 22663 / VKM B-2946 / 1633)</name>
    <dbReference type="NCBI Taxonomy" id="1184251"/>
    <lineage>
        <taxon>Archaea</taxon>
        <taxon>Thermoproteota</taxon>
        <taxon>Thermoprotei</taxon>
        <taxon>Desulfurococcales</taxon>
        <taxon>Desulfurococcaceae</taxon>
        <taxon>Thermogladius</taxon>
    </lineage>
</organism>
<dbReference type="InParanoid" id="I3TGC7"/>
<keyword evidence="2" id="KW-1185">Reference proteome</keyword>
<evidence type="ECO:0000313" key="2">
    <source>
        <dbReference type="Proteomes" id="UP000005270"/>
    </source>
</evidence>
<dbReference type="Proteomes" id="UP000005270">
    <property type="component" value="Chromosome"/>
</dbReference>
<dbReference type="HOGENOM" id="CLU_1275255_0_0_2"/>
<dbReference type="OrthoDB" id="15530at2157"/>
<dbReference type="eggNOG" id="arCOG07460">
    <property type="taxonomic scope" value="Archaea"/>
</dbReference>
<sequence length="246" mass="28737">MLWRDSGNMFALYASIVKNLRGVVLFDLDEEGSWDTVEWLRKRFKYRDLGLTPRLVEKYRDKVERYLQGNPFRELTLPITGLERMVELLENGGVSREVSELLVFSSVYISPAMCIGERYCKEITRLVDGAVKVCKDMGVNGWKLHLRIADYSILDWYEKCVKTSMDVIRRKDPRLLEEVLKARAQMIEKDKKRYWRIDCRDGRVFLGYVDLLGLYYRLGLIDRVDKPDYSTSLAIVPVVFIPGGMK</sequence>
<reference evidence="1 2" key="1">
    <citation type="journal article" date="2012" name="J. Bacteriol.">
        <title>Complete genome sequence of the hyperthermophilic cellulolytic Crenarchaeon 'Thermogladius cellulolyticus' 1633.</title>
        <authorList>
            <person name="Mardanov A.V."/>
            <person name="Kochetkova T.V."/>
            <person name="Beletsky A.V."/>
            <person name="Bonch-Osmolovskaya E.A."/>
            <person name="Ravin N.V."/>
            <person name="Skryabin K.G."/>
        </authorList>
    </citation>
    <scope>NUCLEOTIDE SEQUENCE [LARGE SCALE GENOMIC DNA]</scope>
    <source>
        <strain evidence="2">DSM 22663 / VKM B-2946 / 1633</strain>
    </source>
</reference>
<gene>
    <name evidence="1" type="ordered locus">TCELL_1393</name>
</gene>
<dbReference type="STRING" id="1184251.TCELL_1393"/>
<dbReference type="RefSeq" id="WP_014738065.1">
    <property type="nucleotide sequence ID" value="NC_017954.1"/>
</dbReference>
<dbReference type="GeneID" id="13013717"/>
<proteinExistence type="predicted"/>
<accession>I3TGC7</accession>
<protein>
    <submittedName>
        <fullName evidence="1">Uncharacterized protein</fullName>
    </submittedName>
</protein>